<keyword evidence="10" id="KW-1185">Reference proteome</keyword>
<feature type="compositionally biased region" description="Basic and acidic residues" evidence="7">
    <location>
        <begin position="259"/>
        <end position="354"/>
    </location>
</feature>
<evidence type="ECO:0000256" key="1">
    <source>
        <dbReference type="ARBA" id="ARBA00022679"/>
    </source>
</evidence>
<dbReference type="EMBL" id="UYWY01020607">
    <property type="protein sequence ID" value="VDM42078.1"/>
    <property type="molecule type" value="Genomic_DNA"/>
</dbReference>
<keyword evidence="2" id="KW-0548">Nucleotidyltransferase</keyword>
<evidence type="ECO:0000256" key="5">
    <source>
        <dbReference type="ARBA" id="ARBA00022801"/>
    </source>
</evidence>
<accession>A0A183UQI7</accession>
<keyword evidence="1" id="KW-0808">Transferase</keyword>
<feature type="compositionally biased region" description="Basic and acidic residues" evidence="7">
    <location>
        <begin position="237"/>
        <end position="250"/>
    </location>
</feature>
<keyword evidence="4" id="KW-0255">Endonuclease</keyword>
<dbReference type="Pfam" id="PF17917">
    <property type="entry name" value="RT_RNaseH"/>
    <property type="match status" value="1"/>
</dbReference>
<evidence type="ECO:0000259" key="8">
    <source>
        <dbReference type="Pfam" id="PF17917"/>
    </source>
</evidence>
<evidence type="ECO:0000313" key="9">
    <source>
        <dbReference type="EMBL" id="VDM42078.1"/>
    </source>
</evidence>
<keyword evidence="5" id="KW-0378">Hydrolase</keyword>
<dbReference type="Pfam" id="PF03057">
    <property type="entry name" value="DUF236"/>
    <property type="match status" value="1"/>
</dbReference>
<keyword evidence="3" id="KW-0540">Nuclease</keyword>
<reference evidence="9 10" key="2">
    <citation type="submission" date="2018-11" db="EMBL/GenBank/DDBJ databases">
        <authorList>
            <consortium name="Pathogen Informatics"/>
        </authorList>
    </citation>
    <scope>NUCLEOTIDE SEQUENCE [LARGE SCALE GENOMIC DNA]</scope>
</reference>
<feature type="region of interest" description="Disordered" evidence="7">
    <location>
        <begin position="205"/>
        <end position="357"/>
    </location>
</feature>
<evidence type="ECO:0000256" key="4">
    <source>
        <dbReference type="ARBA" id="ARBA00022759"/>
    </source>
</evidence>
<keyword evidence="6" id="KW-0695">RNA-directed DNA polymerase</keyword>
<reference evidence="11" key="1">
    <citation type="submission" date="2016-06" db="UniProtKB">
        <authorList>
            <consortium name="WormBaseParasite"/>
        </authorList>
    </citation>
    <scope>IDENTIFICATION</scope>
</reference>
<protein>
    <submittedName>
        <fullName evidence="11">SH2 domain-containing protein</fullName>
    </submittedName>
</protein>
<gene>
    <name evidence="9" type="ORF">TCNE_LOCUS10757</name>
</gene>
<feature type="domain" description="Reverse transcriptase RNase H-like" evidence="8">
    <location>
        <begin position="20"/>
        <end position="113"/>
    </location>
</feature>
<dbReference type="Proteomes" id="UP000050794">
    <property type="component" value="Unassembled WGS sequence"/>
</dbReference>
<feature type="compositionally biased region" description="Low complexity" evidence="7">
    <location>
        <begin position="207"/>
        <end position="236"/>
    </location>
</feature>
<evidence type="ECO:0000256" key="2">
    <source>
        <dbReference type="ARBA" id="ARBA00022695"/>
    </source>
</evidence>
<evidence type="ECO:0000313" key="11">
    <source>
        <dbReference type="WBParaSite" id="TCNE_0001075701-mRNA-1"/>
    </source>
</evidence>
<name>A0A183UQI7_TOXCA</name>
<dbReference type="InterPro" id="IPR004296">
    <property type="entry name" value="DUF236"/>
</dbReference>
<proteinExistence type="predicted"/>
<evidence type="ECO:0000256" key="3">
    <source>
        <dbReference type="ARBA" id="ARBA00022722"/>
    </source>
</evidence>
<dbReference type="WBParaSite" id="TCNE_0001075701-mRNA-1">
    <property type="protein sequence ID" value="TCNE_0001075701-mRNA-1"/>
    <property type="gene ID" value="TCNE_0001075701"/>
</dbReference>
<dbReference type="AlphaFoldDB" id="A0A183UQI7"/>
<evidence type="ECO:0000256" key="7">
    <source>
        <dbReference type="SAM" id="MobiDB-lite"/>
    </source>
</evidence>
<dbReference type="InterPro" id="IPR041373">
    <property type="entry name" value="RT_RNaseH"/>
</dbReference>
<sequence length="418" mass="46195">MNSSAMVLAQPDIRKATNSDARFTISTNASRTGLVALLLQKGKDGYLHHILCLTKAESGSHITGLKTPAAALAPRKFTFYVQSTNDHQPLLALGRNPHVLNRIVRFGFKLESYHADVRYVKRNMDSYADAFSMNSEDIYEQQLKSDQEYAAEMENDLVIMQVNKSGSWLSGIEERSLKKPSSSWCKDSKLQDCFLRTLTNQESAVTAPPASDALQQSSAAAGGVQQTTNGQTAQQGQKKEVDSKNLDEKASSVNGGEAANKKTDEQCKKDEKKENGDKERKDGKEEKKEGKEEGHKDEKDAAVKKTGEEKKGGEDGKEGKEGEEKKSEEKDNTDIDKDDKKSENEKKEGGERKKLIIHAPTNTLAGLNNDELFGAEDEPKKKLVIKAPTQIHKADAQDPQYQTLAGLNNDMFEDEGKK</sequence>
<evidence type="ECO:0000313" key="10">
    <source>
        <dbReference type="Proteomes" id="UP000050794"/>
    </source>
</evidence>
<organism evidence="10 11">
    <name type="scientific">Toxocara canis</name>
    <name type="common">Canine roundworm</name>
    <dbReference type="NCBI Taxonomy" id="6265"/>
    <lineage>
        <taxon>Eukaryota</taxon>
        <taxon>Metazoa</taxon>
        <taxon>Ecdysozoa</taxon>
        <taxon>Nematoda</taxon>
        <taxon>Chromadorea</taxon>
        <taxon>Rhabditida</taxon>
        <taxon>Spirurina</taxon>
        <taxon>Ascaridomorpha</taxon>
        <taxon>Ascaridoidea</taxon>
        <taxon>Toxocaridae</taxon>
        <taxon>Toxocara</taxon>
    </lineage>
</organism>
<evidence type="ECO:0000256" key="6">
    <source>
        <dbReference type="ARBA" id="ARBA00022918"/>
    </source>
</evidence>